<evidence type="ECO:0000256" key="5">
    <source>
        <dbReference type="ARBA" id="ARBA00022826"/>
    </source>
</evidence>
<dbReference type="GO" id="GO:0045211">
    <property type="term" value="C:postsynaptic membrane"/>
    <property type="evidence" value="ECO:0007669"/>
    <property type="project" value="TreeGrafter"/>
</dbReference>
<evidence type="ECO:0000256" key="2">
    <source>
        <dbReference type="ARBA" id="ARBA00022448"/>
    </source>
</evidence>
<accession>A0AAV6H140</accession>
<proteinExistence type="predicted"/>
<keyword evidence="3" id="KW-0633">Potassium transport</keyword>
<dbReference type="PANTHER" id="PTHR10027">
    <property type="entry name" value="CALCIUM-ACTIVATED POTASSIUM CHANNEL ALPHA CHAIN"/>
    <property type="match status" value="1"/>
</dbReference>
<dbReference type="Pfam" id="PF21014">
    <property type="entry name" value="Slowpoke_C"/>
    <property type="match status" value="1"/>
</dbReference>
<dbReference type="Proteomes" id="UP000823561">
    <property type="component" value="Chromosome 5"/>
</dbReference>
<reference evidence="12" key="1">
    <citation type="submission" date="2020-10" db="EMBL/GenBank/DDBJ databases">
        <title>Chromosome-scale genome assembly of the Allis shad, Alosa alosa.</title>
        <authorList>
            <person name="Margot Z."/>
            <person name="Christophe K."/>
            <person name="Cabau C."/>
            <person name="Louis A."/>
            <person name="Berthelot C."/>
            <person name="Parey E."/>
            <person name="Roest Crollius H."/>
            <person name="Montfort J."/>
            <person name="Robinson-Rechavi M."/>
            <person name="Bucao C."/>
            <person name="Bouchez O."/>
            <person name="Gislard M."/>
            <person name="Lluch J."/>
            <person name="Milhes M."/>
            <person name="Lampietro C."/>
            <person name="Lopez Roques C."/>
            <person name="Donnadieu C."/>
            <person name="Braasch I."/>
            <person name="Desvignes T."/>
            <person name="Postlethwait J."/>
            <person name="Bobe J."/>
            <person name="Guiguen Y."/>
        </authorList>
    </citation>
    <scope>NUCLEOTIDE SEQUENCE</scope>
    <source>
        <strain evidence="12">M-15738</strain>
        <tissue evidence="12">Blood</tissue>
    </source>
</reference>
<protein>
    <recommendedName>
        <fullName evidence="11">Ca2+-activated K+ channel Slowpoke-like C-terminal domain-containing protein</fullName>
    </recommendedName>
</protein>
<dbReference type="GO" id="GO:0060072">
    <property type="term" value="F:large conductance calcium-activated potassium channel activity"/>
    <property type="evidence" value="ECO:0007669"/>
    <property type="project" value="TreeGrafter"/>
</dbReference>
<evidence type="ECO:0000256" key="7">
    <source>
        <dbReference type="ARBA" id="ARBA00022989"/>
    </source>
</evidence>
<feature type="domain" description="Ca2+-activated K+ channel Slowpoke-like C-terminal" evidence="11">
    <location>
        <begin position="5"/>
        <end position="84"/>
    </location>
</feature>
<sequence>MSPRLNMLRQRSKLAQLQLDDEPLCRLRCLKYKDLFVQALDSLEILCFGLYRLLDPPNPFMKRFVITTPPGDLVLDPADKVFCSVPFHQSHKLTRRRSQSPI</sequence>
<gene>
    <name evidence="12" type="ORF">AALO_G00064670</name>
</gene>
<keyword evidence="7" id="KW-1133">Transmembrane helix</keyword>
<keyword evidence="8" id="KW-0406">Ion transport</keyword>
<evidence type="ECO:0000259" key="11">
    <source>
        <dbReference type="Pfam" id="PF21014"/>
    </source>
</evidence>
<keyword evidence="10" id="KW-0407">Ion channel</keyword>
<comment type="subcellular location">
    <subcellularLocation>
        <location evidence="1">Membrane</location>
        <topology evidence="1">Multi-pass membrane protein</topology>
    </subcellularLocation>
</comment>
<keyword evidence="5" id="KW-0631">Potassium channel</keyword>
<dbReference type="EMBL" id="JADWDJ010000005">
    <property type="protein sequence ID" value="KAG5280845.1"/>
    <property type="molecule type" value="Genomic_DNA"/>
</dbReference>
<evidence type="ECO:0000256" key="10">
    <source>
        <dbReference type="ARBA" id="ARBA00023303"/>
    </source>
</evidence>
<evidence type="ECO:0000313" key="13">
    <source>
        <dbReference type="Proteomes" id="UP000823561"/>
    </source>
</evidence>
<evidence type="ECO:0000256" key="4">
    <source>
        <dbReference type="ARBA" id="ARBA00022692"/>
    </source>
</evidence>
<dbReference type="InterPro" id="IPR047871">
    <property type="entry name" value="K_chnl_Slo-like"/>
</dbReference>
<dbReference type="AlphaFoldDB" id="A0AAV6H140"/>
<evidence type="ECO:0000256" key="6">
    <source>
        <dbReference type="ARBA" id="ARBA00022958"/>
    </source>
</evidence>
<evidence type="ECO:0000313" key="12">
    <source>
        <dbReference type="EMBL" id="KAG5280845.1"/>
    </source>
</evidence>
<name>A0AAV6H140_9TELE</name>
<keyword evidence="6" id="KW-0630">Potassium</keyword>
<dbReference type="InterPro" id="IPR048735">
    <property type="entry name" value="Slowpoke-like_C"/>
</dbReference>
<keyword evidence="4" id="KW-0812">Transmembrane</keyword>
<evidence type="ECO:0000256" key="1">
    <source>
        <dbReference type="ARBA" id="ARBA00004141"/>
    </source>
</evidence>
<keyword evidence="2" id="KW-0813">Transport</keyword>
<keyword evidence="13" id="KW-1185">Reference proteome</keyword>
<dbReference type="PANTHER" id="PTHR10027:SF33">
    <property type="entry name" value="CALCIUM-ACTIVATED POTASSIUM CHANNEL SUBUNIT ALPHA-1-RELATED"/>
    <property type="match status" value="1"/>
</dbReference>
<organism evidence="12 13">
    <name type="scientific">Alosa alosa</name>
    <name type="common">allis shad</name>
    <dbReference type="NCBI Taxonomy" id="278164"/>
    <lineage>
        <taxon>Eukaryota</taxon>
        <taxon>Metazoa</taxon>
        <taxon>Chordata</taxon>
        <taxon>Craniata</taxon>
        <taxon>Vertebrata</taxon>
        <taxon>Euteleostomi</taxon>
        <taxon>Actinopterygii</taxon>
        <taxon>Neopterygii</taxon>
        <taxon>Teleostei</taxon>
        <taxon>Clupei</taxon>
        <taxon>Clupeiformes</taxon>
        <taxon>Clupeoidei</taxon>
        <taxon>Clupeidae</taxon>
        <taxon>Alosa</taxon>
    </lineage>
</organism>
<comment type="caution">
    <text evidence="12">The sequence shown here is derived from an EMBL/GenBank/DDBJ whole genome shotgun (WGS) entry which is preliminary data.</text>
</comment>
<evidence type="ECO:0000256" key="3">
    <source>
        <dbReference type="ARBA" id="ARBA00022538"/>
    </source>
</evidence>
<keyword evidence="9" id="KW-0472">Membrane</keyword>
<evidence type="ECO:0000256" key="9">
    <source>
        <dbReference type="ARBA" id="ARBA00023136"/>
    </source>
</evidence>
<evidence type="ECO:0000256" key="8">
    <source>
        <dbReference type="ARBA" id="ARBA00023065"/>
    </source>
</evidence>